<protein>
    <submittedName>
        <fullName evidence="9">RagB/SusD family nutrient uptake outer membrane protein</fullName>
    </submittedName>
</protein>
<dbReference type="PROSITE" id="PS51257">
    <property type="entry name" value="PROKAR_LIPOPROTEIN"/>
    <property type="match status" value="1"/>
</dbReference>
<name>A0A6H0KH96_9BACE</name>
<keyword evidence="4" id="KW-0472">Membrane</keyword>
<keyword evidence="10" id="KW-1185">Reference proteome</keyword>
<feature type="domain" description="SusD-like N-terminal" evidence="8">
    <location>
        <begin position="97"/>
        <end position="248"/>
    </location>
</feature>
<proteinExistence type="inferred from homology"/>
<accession>A0A6H0KH96</accession>
<dbReference type="Gene3D" id="1.25.40.390">
    <property type="match status" value="1"/>
</dbReference>
<keyword evidence="3" id="KW-0732">Signal</keyword>
<evidence type="ECO:0000259" key="8">
    <source>
        <dbReference type="Pfam" id="PF14322"/>
    </source>
</evidence>
<dbReference type="Pfam" id="PF07980">
    <property type="entry name" value="SusD_RagB"/>
    <property type="match status" value="1"/>
</dbReference>
<evidence type="ECO:0000256" key="1">
    <source>
        <dbReference type="ARBA" id="ARBA00004442"/>
    </source>
</evidence>
<evidence type="ECO:0000259" key="7">
    <source>
        <dbReference type="Pfam" id="PF07980"/>
    </source>
</evidence>
<evidence type="ECO:0000313" key="10">
    <source>
        <dbReference type="Proteomes" id="UP000501780"/>
    </source>
</evidence>
<dbReference type="KEGG" id="bfc:BacF7301_00580"/>
<comment type="similarity">
    <text evidence="2">Belongs to the SusD family.</text>
</comment>
<feature type="domain" description="RagB/SusD" evidence="7">
    <location>
        <begin position="377"/>
        <end position="530"/>
    </location>
</feature>
<dbReference type="AlphaFoldDB" id="A0A6H0KH96"/>
<dbReference type="Proteomes" id="UP000501780">
    <property type="component" value="Chromosome"/>
</dbReference>
<keyword evidence="5" id="KW-0998">Cell outer membrane</keyword>
<comment type="subcellular location">
    <subcellularLocation>
        <location evidence="1">Cell outer membrane</location>
    </subcellularLocation>
</comment>
<evidence type="ECO:0000256" key="6">
    <source>
        <dbReference type="SAM" id="MobiDB-lite"/>
    </source>
</evidence>
<sequence length="555" mass="61494">MKLEKYNILAIGLVSLVIGACTDLDTKPEGDIITSEQKEEIAEALPSRVASDVLGMFASIGKQGCVYGMTDPRDDDFGYPMAALCQDLNSADMVAPNNDFNWFSVASEYSDRTYNYANPYMRWSMFYTQIKQANDILSSIPEDTEIAELKYYRGMALATRAFDYFSLVQNYQFTYVGNEDKPAVPIVTDKEAGNPSDNPRATVKAVYELIMSDLNQAVTLLEGYNRPAASKNFINQNVAYGLRARVNLVMQNWAAAADDATKALSGYSPASKGEISKPAFVDAQASANWMWAILLNPSNMPAAYPSWISTISSFSGDAYTAGVGCYKMISSMLYAKIGDKDVRKGWWVDENLKSKNLDGLSWAGYDGQSIPELEIPDVKQKFTPYTNVKFGVYQGNIGTTINCGDWCLMRAEEMILIQAEATAMAGNPGGGKKILEDFIKAYRDEEYTCTASSKEEVQDAVWLQRRIELWGEGFAFPDVMRLKKNIVRFKSSEVEKSNFPDAFKFNLKADDGWLLLRIPQKEINSNNGISESDNNKEGKMPVQGDGAGLTDGVTD</sequence>
<dbReference type="InterPro" id="IPR011990">
    <property type="entry name" value="TPR-like_helical_dom_sf"/>
</dbReference>
<evidence type="ECO:0000256" key="5">
    <source>
        <dbReference type="ARBA" id="ARBA00023237"/>
    </source>
</evidence>
<gene>
    <name evidence="9" type="ORF">BacF7301_00580</name>
</gene>
<evidence type="ECO:0000313" key="9">
    <source>
        <dbReference type="EMBL" id="QIU92740.1"/>
    </source>
</evidence>
<dbReference type="SUPFAM" id="SSF48452">
    <property type="entry name" value="TPR-like"/>
    <property type="match status" value="1"/>
</dbReference>
<evidence type="ECO:0000256" key="3">
    <source>
        <dbReference type="ARBA" id="ARBA00022729"/>
    </source>
</evidence>
<organism evidence="9 10">
    <name type="scientific">Bacteroides faecium</name>
    <dbReference type="NCBI Taxonomy" id="2715212"/>
    <lineage>
        <taxon>Bacteria</taxon>
        <taxon>Pseudomonadati</taxon>
        <taxon>Bacteroidota</taxon>
        <taxon>Bacteroidia</taxon>
        <taxon>Bacteroidales</taxon>
        <taxon>Bacteroidaceae</taxon>
        <taxon>Bacteroides</taxon>
    </lineage>
</organism>
<reference evidence="9 10" key="1">
    <citation type="submission" date="2020-03" db="EMBL/GenBank/DDBJ databases">
        <title>Genomic analysis of Bacteroides faecium CBA7301.</title>
        <authorList>
            <person name="Kim J."/>
            <person name="Roh S.W."/>
        </authorList>
    </citation>
    <scope>NUCLEOTIDE SEQUENCE [LARGE SCALE GENOMIC DNA]</scope>
    <source>
        <strain evidence="9 10">CBA7301</strain>
    </source>
</reference>
<dbReference type="Pfam" id="PF14322">
    <property type="entry name" value="SusD-like_3"/>
    <property type="match status" value="1"/>
</dbReference>
<evidence type="ECO:0000256" key="4">
    <source>
        <dbReference type="ARBA" id="ARBA00023136"/>
    </source>
</evidence>
<evidence type="ECO:0000256" key="2">
    <source>
        <dbReference type="ARBA" id="ARBA00006275"/>
    </source>
</evidence>
<feature type="region of interest" description="Disordered" evidence="6">
    <location>
        <begin position="525"/>
        <end position="555"/>
    </location>
</feature>
<dbReference type="EMBL" id="CP050831">
    <property type="protein sequence ID" value="QIU92740.1"/>
    <property type="molecule type" value="Genomic_DNA"/>
</dbReference>
<dbReference type="GO" id="GO:0009279">
    <property type="term" value="C:cell outer membrane"/>
    <property type="evidence" value="ECO:0007669"/>
    <property type="project" value="UniProtKB-SubCell"/>
</dbReference>
<dbReference type="RefSeq" id="WP_167959498.1">
    <property type="nucleotide sequence ID" value="NZ_CP050831.1"/>
</dbReference>
<dbReference type="InterPro" id="IPR033985">
    <property type="entry name" value="SusD-like_N"/>
</dbReference>
<dbReference type="InterPro" id="IPR012944">
    <property type="entry name" value="SusD_RagB_dom"/>
</dbReference>